<sequence>MGNNLVIPRPKWNLLYLNYYANINLMDLMCFQQLGTQKMNQQIVQFGQLISNILMFHRMINQHFYQRMGIYFCQINQKQVLKQNEQRAKLDILAQRKQQVSRISRTNEIYSLSNILIQRPHYINKAIQLSNILSLKEVRFSCQNLHFIEFNPQRCTTFKQIEQMVNLIIEEKVFLNSIKIITFKKAYFDNKLITFANTKFNKYKESIQIFRLIQRQISIFFSEEFL</sequence>
<organism evidence="1 2">
    <name type="scientific">Paramecium octaurelia</name>
    <dbReference type="NCBI Taxonomy" id="43137"/>
    <lineage>
        <taxon>Eukaryota</taxon>
        <taxon>Sar</taxon>
        <taxon>Alveolata</taxon>
        <taxon>Ciliophora</taxon>
        <taxon>Intramacronucleata</taxon>
        <taxon>Oligohymenophorea</taxon>
        <taxon>Peniculida</taxon>
        <taxon>Parameciidae</taxon>
        <taxon>Paramecium</taxon>
    </lineage>
</organism>
<comment type="caution">
    <text evidence="1">The sequence shown here is derived from an EMBL/GenBank/DDBJ whole genome shotgun (WGS) entry which is preliminary data.</text>
</comment>
<keyword evidence="2" id="KW-1185">Reference proteome</keyword>
<accession>A0A8S1VN77</accession>
<reference evidence="1" key="1">
    <citation type="submission" date="2021-01" db="EMBL/GenBank/DDBJ databases">
        <authorList>
            <consortium name="Genoscope - CEA"/>
            <person name="William W."/>
        </authorList>
    </citation>
    <scope>NUCLEOTIDE SEQUENCE</scope>
</reference>
<evidence type="ECO:0000313" key="2">
    <source>
        <dbReference type="Proteomes" id="UP000683925"/>
    </source>
</evidence>
<proteinExistence type="predicted"/>
<gene>
    <name evidence="1" type="ORF">POCTA_138.1.T0730012</name>
</gene>
<name>A0A8S1VN77_PAROT</name>
<dbReference type="EMBL" id="CAJJDP010000072">
    <property type="protein sequence ID" value="CAD8179428.1"/>
    <property type="molecule type" value="Genomic_DNA"/>
</dbReference>
<protein>
    <submittedName>
        <fullName evidence="1">Uncharacterized protein</fullName>
    </submittedName>
</protein>
<dbReference type="AlphaFoldDB" id="A0A8S1VN77"/>
<dbReference type="Proteomes" id="UP000683925">
    <property type="component" value="Unassembled WGS sequence"/>
</dbReference>
<evidence type="ECO:0000313" key="1">
    <source>
        <dbReference type="EMBL" id="CAD8179428.1"/>
    </source>
</evidence>